<dbReference type="EMBL" id="JBHRZH010000017">
    <property type="protein sequence ID" value="MFC3763070.1"/>
    <property type="molecule type" value="Genomic_DNA"/>
</dbReference>
<comment type="caution">
    <text evidence="3">The sequence shown here is derived from an EMBL/GenBank/DDBJ whole genome shotgun (WGS) entry which is preliminary data.</text>
</comment>
<organism evidence="3 4">
    <name type="scientific">Tenggerimyces flavus</name>
    <dbReference type="NCBI Taxonomy" id="1708749"/>
    <lineage>
        <taxon>Bacteria</taxon>
        <taxon>Bacillati</taxon>
        <taxon>Actinomycetota</taxon>
        <taxon>Actinomycetes</taxon>
        <taxon>Propionibacteriales</taxon>
        <taxon>Nocardioidaceae</taxon>
        <taxon>Tenggerimyces</taxon>
    </lineage>
</organism>
<sequence>MTISRRSMLAAGAGAGVLGMAAPANASADGRVRTGLEHLVRDRFRTGSDRVRKAIDAGTSVDAIVASWRPELADFTRLRRRFLRYD</sequence>
<dbReference type="RefSeq" id="WP_205119847.1">
    <property type="nucleotide sequence ID" value="NZ_JAFBCM010000001.1"/>
</dbReference>
<keyword evidence="1" id="KW-0732">Signal</keyword>
<keyword evidence="4" id="KW-1185">Reference proteome</keyword>
<dbReference type="InterPro" id="IPR048503">
    <property type="entry name" value="NamZ_C"/>
</dbReference>
<accession>A0ABV7YCM6</accession>
<protein>
    <recommendedName>
        <fullName evidence="2">Peptidoglycan beta-N-acetylmuramidase NamZ C-terminal domain-containing protein</fullName>
    </recommendedName>
</protein>
<proteinExistence type="predicted"/>
<gene>
    <name evidence="3" type="ORF">ACFOUW_19670</name>
</gene>
<evidence type="ECO:0000313" key="3">
    <source>
        <dbReference type="EMBL" id="MFC3763070.1"/>
    </source>
</evidence>
<evidence type="ECO:0000313" key="4">
    <source>
        <dbReference type="Proteomes" id="UP001595699"/>
    </source>
</evidence>
<evidence type="ECO:0000259" key="2">
    <source>
        <dbReference type="Pfam" id="PF20732"/>
    </source>
</evidence>
<evidence type="ECO:0000256" key="1">
    <source>
        <dbReference type="SAM" id="SignalP"/>
    </source>
</evidence>
<feature type="chain" id="PRO_5046556080" description="Peptidoglycan beta-N-acetylmuramidase NamZ C-terminal domain-containing protein" evidence="1">
    <location>
        <begin position="27"/>
        <end position="86"/>
    </location>
</feature>
<feature type="signal peptide" evidence="1">
    <location>
        <begin position="1"/>
        <end position="26"/>
    </location>
</feature>
<dbReference type="InterPro" id="IPR006311">
    <property type="entry name" value="TAT_signal"/>
</dbReference>
<dbReference type="PROSITE" id="PS51318">
    <property type="entry name" value="TAT"/>
    <property type="match status" value="1"/>
</dbReference>
<name>A0ABV7YCM6_9ACTN</name>
<reference evidence="4" key="1">
    <citation type="journal article" date="2019" name="Int. J. Syst. Evol. Microbiol.">
        <title>The Global Catalogue of Microorganisms (GCM) 10K type strain sequencing project: providing services to taxonomists for standard genome sequencing and annotation.</title>
        <authorList>
            <consortium name="The Broad Institute Genomics Platform"/>
            <consortium name="The Broad Institute Genome Sequencing Center for Infectious Disease"/>
            <person name="Wu L."/>
            <person name="Ma J."/>
        </authorList>
    </citation>
    <scope>NUCLEOTIDE SEQUENCE [LARGE SCALE GENOMIC DNA]</scope>
    <source>
        <strain evidence="4">CGMCC 4.7241</strain>
    </source>
</reference>
<dbReference type="Pfam" id="PF20732">
    <property type="entry name" value="NamZ_C"/>
    <property type="match status" value="1"/>
</dbReference>
<dbReference type="Proteomes" id="UP001595699">
    <property type="component" value="Unassembled WGS sequence"/>
</dbReference>
<feature type="domain" description="Peptidoglycan beta-N-acetylmuramidase NamZ C-terminal" evidence="2">
    <location>
        <begin position="46"/>
        <end position="85"/>
    </location>
</feature>